<organism evidence="1 2">
    <name type="scientific">Maridesulfovibrio hydrothermalis AM13 = DSM 14728</name>
    <dbReference type="NCBI Taxonomy" id="1121451"/>
    <lineage>
        <taxon>Bacteria</taxon>
        <taxon>Pseudomonadati</taxon>
        <taxon>Thermodesulfobacteriota</taxon>
        <taxon>Desulfovibrionia</taxon>
        <taxon>Desulfovibrionales</taxon>
        <taxon>Desulfovibrionaceae</taxon>
        <taxon>Maridesulfovibrio</taxon>
    </lineage>
</organism>
<proteinExistence type="predicted"/>
<dbReference type="Proteomes" id="UP000010808">
    <property type="component" value="Chromosome"/>
</dbReference>
<reference evidence="1 2" key="1">
    <citation type="submission" date="2012-10" db="EMBL/GenBank/DDBJ databases">
        <authorList>
            <person name="Genoscope - CEA"/>
        </authorList>
    </citation>
    <scope>NUCLEOTIDE SEQUENCE [LARGE SCALE GENOMIC DNA]</scope>
    <source>
        <strain evidence="2">AM13 / DSM 14728</strain>
    </source>
</reference>
<evidence type="ECO:0000313" key="1">
    <source>
        <dbReference type="EMBL" id="CCO21993.1"/>
    </source>
</evidence>
<gene>
    <name evidence="1" type="ORF">DESAM_10012</name>
</gene>
<keyword evidence="2" id="KW-1185">Reference proteome</keyword>
<sequence length="42" mass="4861">MMYNSLLNLEGVFMFKNIGSRASKGNYWQDHVKLVSLEIVNL</sequence>
<accession>L0R5N7</accession>
<dbReference type="KEGG" id="dhy:DESAM_10012"/>
<dbReference type="AlphaFoldDB" id="L0R5N7"/>
<dbReference type="HOGENOM" id="CLU_3250480_0_0_7"/>
<evidence type="ECO:0000313" key="2">
    <source>
        <dbReference type="Proteomes" id="UP000010808"/>
    </source>
</evidence>
<dbReference type="EMBL" id="FO203522">
    <property type="protein sequence ID" value="CCO21993.1"/>
    <property type="molecule type" value="Genomic_DNA"/>
</dbReference>
<protein>
    <submittedName>
        <fullName evidence="1">Uncharacterized protein</fullName>
    </submittedName>
</protein>
<name>L0R5N7_9BACT</name>